<protein>
    <submittedName>
        <fullName evidence="6">Cell wall-associated hydrolase, NlpC family</fullName>
    </submittedName>
</protein>
<dbReference type="InterPro" id="IPR000064">
    <property type="entry name" value="NLP_P60_dom"/>
</dbReference>
<keyword evidence="3 6" id="KW-0378">Hydrolase</keyword>
<name>A0A1I3MWA4_9HYPH</name>
<evidence type="ECO:0000313" key="7">
    <source>
        <dbReference type="Proteomes" id="UP000242763"/>
    </source>
</evidence>
<gene>
    <name evidence="6" type="ORF">SAMN03080618_01913</name>
</gene>
<dbReference type="InterPro" id="IPR038765">
    <property type="entry name" value="Papain-like_cys_pep_sf"/>
</dbReference>
<accession>A0A1I3MWA4</accession>
<dbReference type="RefSeq" id="WP_091521437.1">
    <property type="nucleotide sequence ID" value="NZ_FORF01000009.1"/>
</dbReference>
<evidence type="ECO:0000256" key="1">
    <source>
        <dbReference type="ARBA" id="ARBA00007074"/>
    </source>
</evidence>
<dbReference type="Pfam" id="PF18348">
    <property type="entry name" value="SH3_16"/>
    <property type="match status" value="1"/>
</dbReference>
<dbReference type="GO" id="GO:0008234">
    <property type="term" value="F:cysteine-type peptidase activity"/>
    <property type="evidence" value="ECO:0007669"/>
    <property type="project" value="UniProtKB-KW"/>
</dbReference>
<evidence type="ECO:0000313" key="6">
    <source>
        <dbReference type="EMBL" id="SFJ01278.1"/>
    </source>
</evidence>
<organism evidence="6 7">
    <name type="scientific">Aquamicrobium aerolatum DSM 21857</name>
    <dbReference type="NCBI Taxonomy" id="1121003"/>
    <lineage>
        <taxon>Bacteria</taxon>
        <taxon>Pseudomonadati</taxon>
        <taxon>Pseudomonadota</taxon>
        <taxon>Alphaproteobacteria</taxon>
        <taxon>Hyphomicrobiales</taxon>
        <taxon>Phyllobacteriaceae</taxon>
        <taxon>Aerobium</taxon>
    </lineage>
</organism>
<dbReference type="EMBL" id="FORF01000009">
    <property type="protein sequence ID" value="SFJ01278.1"/>
    <property type="molecule type" value="Genomic_DNA"/>
</dbReference>
<sequence>MTALDKRLNAFRPELADLRLQGRVEASRFVEGKQMQVATPVLDMRNAPRDDAGLDTQLLLGDAVRVFAEEDGYAWVQAERDLYVGYVAAAHLAPQSAPATHVVAVPRTFVYGEADMKKRAIRALSLGNEVRVVGSATTRGTDYALLENAEALIASHLQAVGSAAEDYVSVAESLERTPYLWGGKSAFGIDCSGLVQLSMRMAGTDVLRDTDMQEKCVGEPLNTGEDLRGLRRGDLVFWKGHVAIMVDAETMIHANGHTMMVSREALRYAVDRIGYLYGQPTSFRRP</sequence>
<comment type="similarity">
    <text evidence="1">Belongs to the peptidase C40 family.</text>
</comment>
<keyword evidence="7" id="KW-1185">Reference proteome</keyword>
<dbReference type="PANTHER" id="PTHR47053:SF1">
    <property type="entry name" value="MUREIN DD-ENDOPEPTIDASE MEPH-RELATED"/>
    <property type="match status" value="1"/>
</dbReference>
<dbReference type="PROSITE" id="PS51935">
    <property type="entry name" value="NLPC_P60"/>
    <property type="match status" value="1"/>
</dbReference>
<dbReference type="InterPro" id="IPR051202">
    <property type="entry name" value="Peptidase_C40"/>
</dbReference>
<dbReference type="Gene3D" id="3.90.1720.10">
    <property type="entry name" value="endopeptidase domain like (from Nostoc punctiforme)"/>
    <property type="match status" value="1"/>
</dbReference>
<dbReference type="OrthoDB" id="9813368at2"/>
<keyword evidence="2" id="KW-0645">Protease</keyword>
<proteinExistence type="inferred from homology"/>
<keyword evidence="4" id="KW-0788">Thiol protease</keyword>
<dbReference type="AlphaFoldDB" id="A0A1I3MWA4"/>
<evidence type="ECO:0000256" key="4">
    <source>
        <dbReference type="ARBA" id="ARBA00022807"/>
    </source>
</evidence>
<dbReference type="SUPFAM" id="SSF54001">
    <property type="entry name" value="Cysteine proteinases"/>
    <property type="match status" value="1"/>
</dbReference>
<dbReference type="Pfam" id="PF00877">
    <property type="entry name" value="NLPC_P60"/>
    <property type="match status" value="1"/>
</dbReference>
<dbReference type="InterPro" id="IPR041382">
    <property type="entry name" value="SH3_16"/>
</dbReference>
<dbReference type="STRING" id="1121003.SAMN03080618_01913"/>
<dbReference type="GO" id="GO:0006508">
    <property type="term" value="P:proteolysis"/>
    <property type="evidence" value="ECO:0007669"/>
    <property type="project" value="UniProtKB-KW"/>
</dbReference>
<dbReference type="Gene3D" id="2.30.30.40">
    <property type="entry name" value="SH3 Domains"/>
    <property type="match status" value="1"/>
</dbReference>
<evidence type="ECO:0000256" key="3">
    <source>
        <dbReference type="ARBA" id="ARBA00022801"/>
    </source>
</evidence>
<evidence type="ECO:0000259" key="5">
    <source>
        <dbReference type="PROSITE" id="PS51935"/>
    </source>
</evidence>
<dbReference type="PANTHER" id="PTHR47053">
    <property type="entry name" value="MUREIN DD-ENDOPEPTIDASE MEPH-RELATED"/>
    <property type="match status" value="1"/>
</dbReference>
<reference evidence="7" key="1">
    <citation type="submission" date="2016-10" db="EMBL/GenBank/DDBJ databases">
        <authorList>
            <person name="Varghese N."/>
            <person name="Submissions S."/>
        </authorList>
    </citation>
    <scope>NUCLEOTIDE SEQUENCE [LARGE SCALE GENOMIC DNA]</scope>
    <source>
        <strain evidence="7">DSM 21857</strain>
    </source>
</reference>
<feature type="domain" description="NlpC/P60" evidence="5">
    <location>
        <begin position="161"/>
        <end position="286"/>
    </location>
</feature>
<evidence type="ECO:0000256" key="2">
    <source>
        <dbReference type="ARBA" id="ARBA00022670"/>
    </source>
</evidence>
<dbReference type="Proteomes" id="UP000242763">
    <property type="component" value="Unassembled WGS sequence"/>
</dbReference>